<name>A0A2T0AM16_9FIRM</name>
<dbReference type="InterPro" id="IPR001638">
    <property type="entry name" value="Solute-binding_3/MltF_N"/>
</dbReference>
<organism evidence="5 6">
    <name type="scientific">Neomoorella humiferrea</name>
    <dbReference type="NCBI Taxonomy" id="676965"/>
    <lineage>
        <taxon>Bacteria</taxon>
        <taxon>Bacillati</taxon>
        <taxon>Bacillota</taxon>
        <taxon>Clostridia</taxon>
        <taxon>Neomoorellales</taxon>
        <taxon>Neomoorellaceae</taxon>
        <taxon>Neomoorella</taxon>
    </lineage>
</organism>
<reference evidence="5 6" key="1">
    <citation type="submission" date="2018-03" db="EMBL/GenBank/DDBJ databases">
        <title>Genome sequence of Moorella humiferrea DSM 23265.</title>
        <authorList>
            <person name="Poehlein A."/>
            <person name="Daniel R."/>
        </authorList>
    </citation>
    <scope>NUCLEOTIDE SEQUENCE [LARGE SCALE GENOMIC DNA]</scope>
    <source>
        <strain evidence="5 6">DSM 23265</strain>
    </source>
</reference>
<dbReference type="PROSITE" id="PS51257">
    <property type="entry name" value="PROKAR_LIPOPROTEIN"/>
    <property type="match status" value="1"/>
</dbReference>
<dbReference type="InterPro" id="IPR010067">
    <property type="entry name" value="ABC_SsuA_sub-bd"/>
</dbReference>
<gene>
    <name evidence="5" type="primary">ssuA_4</name>
    <name evidence="5" type="ORF">MOHU_22070</name>
</gene>
<accession>A0A2T0AM16</accession>
<evidence type="ECO:0000256" key="3">
    <source>
        <dbReference type="ARBA" id="ARBA00022729"/>
    </source>
</evidence>
<dbReference type="Gene3D" id="3.40.190.10">
    <property type="entry name" value="Periplasmic binding protein-like II"/>
    <property type="match status" value="2"/>
</dbReference>
<protein>
    <submittedName>
        <fullName evidence="5">Putative aliphatic sulfonates-binding protein</fullName>
    </submittedName>
</protein>
<dbReference type="GO" id="GO:0042597">
    <property type="term" value="C:periplasmic space"/>
    <property type="evidence" value="ECO:0007669"/>
    <property type="project" value="UniProtKB-SubCell"/>
</dbReference>
<dbReference type="PANTHER" id="PTHR30024">
    <property type="entry name" value="ALIPHATIC SULFONATES-BINDING PROTEIN-RELATED"/>
    <property type="match status" value="1"/>
</dbReference>
<dbReference type="NCBIfam" id="TIGR01728">
    <property type="entry name" value="SsuA_fam"/>
    <property type="match status" value="1"/>
</dbReference>
<dbReference type="PANTHER" id="PTHR30024:SF47">
    <property type="entry name" value="TAURINE-BINDING PERIPLASMIC PROTEIN"/>
    <property type="match status" value="1"/>
</dbReference>
<dbReference type="OrthoDB" id="9802202at2"/>
<comment type="similarity">
    <text evidence="2">Belongs to the bacterial solute-binding protein SsuA/TauA family.</text>
</comment>
<dbReference type="GO" id="GO:0016020">
    <property type="term" value="C:membrane"/>
    <property type="evidence" value="ECO:0007669"/>
    <property type="project" value="InterPro"/>
</dbReference>
<dbReference type="SUPFAM" id="SSF53850">
    <property type="entry name" value="Periplasmic binding protein-like II"/>
    <property type="match status" value="1"/>
</dbReference>
<dbReference type="Pfam" id="PF13379">
    <property type="entry name" value="NMT1_2"/>
    <property type="match status" value="1"/>
</dbReference>
<evidence type="ECO:0000313" key="5">
    <source>
        <dbReference type="EMBL" id="PRR69796.1"/>
    </source>
</evidence>
<dbReference type="GO" id="GO:0042626">
    <property type="term" value="F:ATPase-coupled transmembrane transporter activity"/>
    <property type="evidence" value="ECO:0007669"/>
    <property type="project" value="InterPro"/>
</dbReference>
<keyword evidence="3" id="KW-0732">Signal</keyword>
<dbReference type="EMBL" id="PVXM01000051">
    <property type="protein sequence ID" value="PRR69796.1"/>
    <property type="molecule type" value="Genomic_DNA"/>
</dbReference>
<proteinExistence type="inferred from homology"/>
<evidence type="ECO:0000256" key="1">
    <source>
        <dbReference type="ARBA" id="ARBA00004418"/>
    </source>
</evidence>
<dbReference type="Proteomes" id="UP000238415">
    <property type="component" value="Unassembled WGS sequence"/>
</dbReference>
<dbReference type="RefSeq" id="WP_106006137.1">
    <property type="nucleotide sequence ID" value="NZ_CP136419.1"/>
</dbReference>
<evidence type="ECO:0000256" key="2">
    <source>
        <dbReference type="ARBA" id="ARBA00010742"/>
    </source>
</evidence>
<comment type="subcellular location">
    <subcellularLocation>
        <location evidence="1">Periplasm</location>
    </subcellularLocation>
</comment>
<evidence type="ECO:0000259" key="4">
    <source>
        <dbReference type="SMART" id="SM00062"/>
    </source>
</evidence>
<comment type="caution">
    <text evidence="5">The sequence shown here is derived from an EMBL/GenBank/DDBJ whole genome shotgun (WGS) entry which is preliminary data.</text>
</comment>
<dbReference type="CDD" id="cd13563">
    <property type="entry name" value="PBP2_SsuA_like_6"/>
    <property type="match status" value="1"/>
</dbReference>
<dbReference type="AlphaFoldDB" id="A0A2T0AM16"/>
<keyword evidence="6" id="KW-1185">Reference proteome</keyword>
<dbReference type="SMART" id="SM00062">
    <property type="entry name" value="PBPb"/>
    <property type="match status" value="1"/>
</dbReference>
<feature type="domain" description="Solute-binding protein family 3/N-terminal" evidence="4">
    <location>
        <begin position="52"/>
        <end position="265"/>
    </location>
</feature>
<sequence>MKIKFSKIITFFLTGILAALLLAGCGGGGSKQQTAAKQAAGGGQEQQLTPVKLTMTTWSGYGPLFLARDKGFFKKHGLDVQLIVIQGLGERKQALAGKQVDGIATTLDIVTQIVDAGIPLKQIWALDDSYGGDGILAKPEIKTIKDLKGKNVAYDFGTASHILLLAILAKNGMTEKDINHIQMSASDAGSTFVAGKVDAAVTWEPWLSKAIKENKGNLLATSKETPGLIMDTVALRSDWAEQHPEALQAMVDALAEAMQYWENNKAEANAIMAKGLGIKQEEFESNLETLRLFNLAQNKEMFGTLDKPGPLYTSLQQAVDFGYNNKVIKSKPDVKSMLDSTYVNNAKI</sequence>
<evidence type="ECO:0000313" key="6">
    <source>
        <dbReference type="Proteomes" id="UP000238415"/>
    </source>
</evidence>